<comment type="caution">
    <text evidence="1">The sequence shown here is derived from an EMBL/GenBank/DDBJ whole genome shotgun (WGS) entry which is preliminary data.</text>
</comment>
<feature type="non-terminal residue" evidence="1">
    <location>
        <position position="1"/>
    </location>
</feature>
<accession>A0A1B7NKP4</accession>
<name>A0A1B7NKP4_9EURO</name>
<dbReference type="EMBL" id="LGUA01002766">
    <property type="protein sequence ID" value="OAX77342.1"/>
    <property type="molecule type" value="Genomic_DNA"/>
</dbReference>
<sequence length="31" mass="3927">KVLKKLKLKNFKKYYKKLSRSYENFKNVFNE</sequence>
<evidence type="ECO:0000313" key="1">
    <source>
        <dbReference type="EMBL" id="OAX77342.1"/>
    </source>
</evidence>
<protein>
    <submittedName>
        <fullName evidence="1">Uncharacterized protein</fullName>
    </submittedName>
</protein>
<dbReference type="AlphaFoldDB" id="A0A1B7NKP4"/>
<evidence type="ECO:0000313" key="2">
    <source>
        <dbReference type="Proteomes" id="UP000091918"/>
    </source>
</evidence>
<keyword evidence="2" id="KW-1185">Reference proteome</keyword>
<organism evidence="1 2">
    <name type="scientific">Emergomyces africanus</name>
    <dbReference type="NCBI Taxonomy" id="1955775"/>
    <lineage>
        <taxon>Eukaryota</taxon>
        <taxon>Fungi</taxon>
        <taxon>Dikarya</taxon>
        <taxon>Ascomycota</taxon>
        <taxon>Pezizomycotina</taxon>
        <taxon>Eurotiomycetes</taxon>
        <taxon>Eurotiomycetidae</taxon>
        <taxon>Onygenales</taxon>
        <taxon>Ajellomycetaceae</taxon>
        <taxon>Emergomyces</taxon>
    </lineage>
</organism>
<proteinExistence type="predicted"/>
<reference evidence="1 2" key="1">
    <citation type="submission" date="2015-07" db="EMBL/GenBank/DDBJ databases">
        <title>Emmonsia species relationships and genome sequence.</title>
        <authorList>
            <person name="Cuomo C.A."/>
            <person name="Schwartz I.S."/>
            <person name="Kenyon C."/>
            <person name="de Hoog G.S."/>
            <person name="Govender N.P."/>
            <person name="Botha A."/>
            <person name="Moreno L."/>
            <person name="de Vries M."/>
            <person name="Munoz J.F."/>
            <person name="Stielow J.B."/>
        </authorList>
    </citation>
    <scope>NUCLEOTIDE SEQUENCE [LARGE SCALE GENOMIC DNA]</scope>
    <source>
        <strain evidence="1 2">CBS 136260</strain>
    </source>
</reference>
<dbReference type="Proteomes" id="UP000091918">
    <property type="component" value="Unassembled WGS sequence"/>
</dbReference>
<gene>
    <name evidence="1" type="ORF">ACJ72_08362</name>
</gene>